<reference evidence="2" key="1">
    <citation type="journal article" date="2019" name="Int. J. Syst. Evol. Microbiol.">
        <title>The Global Catalogue of Microorganisms (GCM) 10K type strain sequencing project: providing services to taxonomists for standard genome sequencing and annotation.</title>
        <authorList>
            <consortium name="The Broad Institute Genomics Platform"/>
            <consortium name="The Broad Institute Genome Sequencing Center for Infectious Disease"/>
            <person name="Wu L."/>
            <person name="Ma J."/>
        </authorList>
    </citation>
    <scope>NUCLEOTIDE SEQUENCE [LARGE SCALE GENOMIC DNA]</scope>
    <source>
        <strain evidence="2">CGMCC 4.7645</strain>
    </source>
</reference>
<dbReference type="EMBL" id="JBHUKR010000002">
    <property type="protein sequence ID" value="MFD2414810.1"/>
    <property type="molecule type" value="Genomic_DNA"/>
</dbReference>
<evidence type="ECO:0000313" key="2">
    <source>
        <dbReference type="Proteomes" id="UP001597417"/>
    </source>
</evidence>
<keyword evidence="2" id="KW-1185">Reference proteome</keyword>
<comment type="caution">
    <text evidence="1">The sequence shown here is derived from an EMBL/GenBank/DDBJ whole genome shotgun (WGS) entry which is preliminary data.</text>
</comment>
<protein>
    <submittedName>
        <fullName evidence="1">Uncharacterized protein</fullName>
    </submittedName>
</protein>
<evidence type="ECO:0000313" key="1">
    <source>
        <dbReference type="EMBL" id="MFD2414810.1"/>
    </source>
</evidence>
<proteinExistence type="predicted"/>
<organism evidence="1 2">
    <name type="scientific">Amycolatopsis pigmentata</name>
    <dbReference type="NCBI Taxonomy" id="450801"/>
    <lineage>
        <taxon>Bacteria</taxon>
        <taxon>Bacillati</taxon>
        <taxon>Actinomycetota</taxon>
        <taxon>Actinomycetes</taxon>
        <taxon>Pseudonocardiales</taxon>
        <taxon>Pseudonocardiaceae</taxon>
        <taxon>Amycolatopsis</taxon>
    </lineage>
</organism>
<dbReference type="Proteomes" id="UP001597417">
    <property type="component" value="Unassembled WGS sequence"/>
</dbReference>
<sequence length="260" mass="28727">MTILEASVSRFSLTVDARDTITLMVDNADNPWGRRLHDALDFALCAESACVVTPYERVGMEDFRPDAPTRHDVADRFVADVLDKLQAEGYTTARTVFHETSSETYLSDGRTVTAVQVHRPFALVGVEYQFSREAHSRAVRYGHAYADRWEITGRSYIVPAGWYLVGEIGDYTSELVGVAGMDGDPDGVVFELEGFDASECAAGCQACGARWLAYADSWHFEPDDCDTAPWDFDDADGIDETTNTVACPACRIGRVGFMIF</sequence>
<accession>A0ABW5FIL8</accession>
<dbReference type="RefSeq" id="WP_378260035.1">
    <property type="nucleotide sequence ID" value="NZ_JBHUKR010000002.1"/>
</dbReference>
<name>A0ABW5FIL8_9PSEU</name>
<gene>
    <name evidence="1" type="ORF">ACFSXZ_00515</name>
</gene>